<feature type="compositionally biased region" description="Basic and acidic residues" evidence="1">
    <location>
        <begin position="130"/>
        <end position="153"/>
    </location>
</feature>
<sequence length="248" mass="27485">MGEGRGAHHRHHQVQHRDRQRQRHQRAGRPDGGAIALVERAGRPAIHPPQRGHLEILAPEQIAVHPEEQQRREGDDEGIDHQRQKVRDDDHAEEAQGVAEPLEEAQLPHLGQVRIMLLLHQLGHVLEEEAGEGRGDRHHQEHRGQQHQPERRPVGGGAQPGDGADPGQGERVGQHPAHHPKEREIERDEKAEREQHAQAHDLQGAGTEQILPAPQKNGNDHAETQVTAVARSGRGRSGGATVSVPIWT</sequence>
<protein>
    <submittedName>
        <fullName evidence="2">Uncharacterized protein</fullName>
    </submittedName>
</protein>
<organism evidence="2">
    <name type="scientific">bioreactor metagenome</name>
    <dbReference type="NCBI Taxonomy" id="1076179"/>
    <lineage>
        <taxon>unclassified sequences</taxon>
        <taxon>metagenomes</taxon>
        <taxon>ecological metagenomes</taxon>
    </lineage>
</organism>
<feature type="compositionally biased region" description="Basic residues" evidence="1">
    <location>
        <begin position="7"/>
        <end position="27"/>
    </location>
</feature>
<comment type="caution">
    <text evidence="2">The sequence shown here is derived from an EMBL/GenBank/DDBJ whole genome shotgun (WGS) entry which is preliminary data.</text>
</comment>
<dbReference type="EMBL" id="VSSQ01000289">
    <property type="protein sequence ID" value="MPL89870.1"/>
    <property type="molecule type" value="Genomic_DNA"/>
</dbReference>
<proteinExistence type="predicted"/>
<dbReference type="AlphaFoldDB" id="A0A644VF07"/>
<accession>A0A644VF07</accession>
<feature type="compositionally biased region" description="Basic and acidic residues" evidence="1">
    <location>
        <begin position="65"/>
        <end position="94"/>
    </location>
</feature>
<gene>
    <name evidence="2" type="ORF">SDC9_35912</name>
</gene>
<evidence type="ECO:0000256" key="1">
    <source>
        <dbReference type="SAM" id="MobiDB-lite"/>
    </source>
</evidence>
<feature type="compositionally biased region" description="Gly residues" evidence="1">
    <location>
        <begin position="154"/>
        <end position="166"/>
    </location>
</feature>
<feature type="compositionally biased region" description="Basic and acidic residues" evidence="1">
    <location>
        <begin position="179"/>
        <end position="199"/>
    </location>
</feature>
<evidence type="ECO:0000313" key="2">
    <source>
        <dbReference type="EMBL" id="MPL89870.1"/>
    </source>
</evidence>
<feature type="compositionally biased region" description="Low complexity" evidence="1">
    <location>
        <begin position="239"/>
        <end position="248"/>
    </location>
</feature>
<reference evidence="2" key="1">
    <citation type="submission" date="2019-08" db="EMBL/GenBank/DDBJ databases">
        <authorList>
            <person name="Kucharzyk K."/>
            <person name="Murdoch R.W."/>
            <person name="Higgins S."/>
            <person name="Loffler F."/>
        </authorList>
    </citation>
    <scope>NUCLEOTIDE SEQUENCE</scope>
</reference>
<name>A0A644VF07_9ZZZZ</name>
<feature type="region of interest" description="Disordered" evidence="1">
    <location>
        <begin position="130"/>
        <end position="248"/>
    </location>
</feature>
<feature type="region of interest" description="Disordered" evidence="1">
    <location>
        <begin position="1"/>
        <end position="104"/>
    </location>
</feature>